<dbReference type="GeneID" id="83207902"/>
<name>A0AAD8DJT1_9FUNG</name>
<dbReference type="EMBL" id="JARTCD010000001">
    <property type="protein sequence ID" value="KAJ8664201.1"/>
    <property type="molecule type" value="Genomic_DNA"/>
</dbReference>
<dbReference type="InterPro" id="IPR014867">
    <property type="entry name" value="Spore_coat_CotH_CotH2/3/7"/>
</dbReference>
<comment type="caution">
    <text evidence="3">The sequence shown here is derived from an EMBL/GenBank/DDBJ whole genome shotgun (WGS) entry which is preliminary data.</text>
</comment>
<evidence type="ECO:0000313" key="4">
    <source>
        <dbReference type="Proteomes" id="UP001234581"/>
    </source>
</evidence>
<feature type="chain" id="PRO_5042265257" description="Coth protein-domain-containing protein" evidence="2">
    <location>
        <begin position="25"/>
        <end position="667"/>
    </location>
</feature>
<dbReference type="AlphaFoldDB" id="A0AAD8DJT1"/>
<dbReference type="PANTHER" id="PTHR40050:SF1">
    <property type="entry name" value="INNER SPORE COAT PROTEIN H"/>
    <property type="match status" value="1"/>
</dbReference>
<feature type="region of interest" description="Disordered" evidence="1">
    <location>
        <begin position="568"/>
        <end position="623"/>
    </location>
</feature>
<gene>
    <name evidence="3" type="ORF">O0I10_000480</name>
</gene>
<keyword evidence="4" id="KW-1185">Reference proteome</keyword>
<accession>A0AAD8DJT1</accession>
<feature type="signal peptide" evidence="2">
    <location>
        <begin position="1"/>
        <end position="24"/>
    </location>
</feature>
<evidence type="ECO:0000256" key="1">
    <source>
        <dbReference type="SAM" id="MobiDB-lite"/>
    </source>
</evidence>
<protein>
    <recommendedName>
        <fullName evidence="5">Coth protein-domain-containing protein</fullName>
    </recommendedName>
</protein>
<organism evidence="3 4">
    <name type="scientific">Lichtheimia ornata</name>
    <dbReference type="NCBI Taxonomy" id="688661"/>
    <lineage>
        <taxon>Eukaryota</taxon>
        <taxon>Fungi</taxon>
        <taxon>Fungi incertae sedis</taxon>
        <taxon>Mucoromycota</taxon>
        <taxon>Mucoromycotina</taxon>
        <taxon>Mucoromycetes</taxon>
        <taxon>Mucorales</taxon>
        <taxon>Lichtheimiaceae</taxon>
        <taxon>Lichtheimia</taxon>
    </lineage>
</organism>
<keyword evidence="2" id="KW-0732">Signal</keyword>
<evidence type="ECO:0000313" key="3">
    <source>
        <dbReference type="EMBL" id="KAJ8664201.1"/>
    </source>
</evidence>
<sequence length="667" mass="73734">MHRCIPFVLLLLMMTAMAPRNIMADDKEVHYSVVAFPDNGQSVGVMIEHTGNGDDGKVYALTASEQYPHVYSGMAPFSQVYQYALTDATSGSVVELESEKRSLSQGASSTGNEFFGRAPTVYSVPELPQAFHPVYPPLFTNMNQSNEVATILLDLEQAELDTILANPHAKHKDAHVHKMTFISNSEIHTFTNAKLDNSGQSTKNFNRQSFEISLEKPQLLFGRRDFKLRAEQTDSSFMREKLVLDMLAATGAAALSASWVRVFVNGEPLGLFVLTDDASTHMVDNLLHGGDWAYPYSAWLYKGNSIDEKHTANLAYLGDELSKYPKDIYKLKDKGEAKHKLGKENASLPLVEFIRNLNAIDPAKITDEESGKELAKLIDPKHTMYHLALSFLTGSWDGLWYQASNYYLTQDLQNGQWAVITYDFDETLGNGVEQKGLATVPYDEYGPRGGDGNKRVLVDMILDSPYYRAEFERILTTIVKRYFKSSVVVPRLKVWMQMLEKDIAWDRSLEPQSPGDKVEWTANDVESGALGTGNGAKGESDLSVSIAEWVETRSKALCKQLGINDTDDLPPLGPYHGGRQMDGAGHVTDRSAITPASSDSSLSSSANNNSNKDSTNNESDGDDANVRALSAEQGTTNDAGSSAIFPMSSSYLPSLLVTFIVYHYSYY</sequence>
<proteinExistence type="predicted"/>
<dbReference type="Proteomes" id="UP001234581">
    <property type="component" value="Unassembled WGS sequence"/>
</dbReference>
<evidence type="ECO:0000256" key="2">
    <source>
        <dbReference type="SAM" id="SignalP"/>
    </source>
</evidence>
<reference evidence="3 4" key="1">
    <citation type="submission" date="2023-03" db="EMBL/GenBank/DDBJ databases">
        <title>Genome sequence of Lichtheimia ornata CBS 291.66.</title>
        <authorList>
            <person name="Mohabir J.T."/>
            <person name="Shea T.P."/>
            <person name="Kurbessoian T."/>
            <person name="Berby B."/>
            <person name="Fontaine J."/>
            <person name="Livny J."/>
            <person name="Gnirke A."/>
            <person name="Stajich J.E."/>
            <person name="Cuomo C.A."/>
        </authorList>
    </citation>
    <scope>NUCLEOTIDE SEQUENCE [LARGE SCALE GENOMIC DNA]</scope>
    <source>
        <strain evidence="3">CBS 291.66</strain>
    </source>
</reference>
<dbReference type="PANTHER" id="PTHR40050">
    <property type="entry name" value="INNER SPORE COAT PROTEIN H"/>
    <property type="match status" value="1"/>
</dbReference>
<dbReference type="RefSeq" id="XP_058349113.1">
    <property type="nucleotide sequence ID" value="XM_058480590.1"/>
</dbReference>
<evidence type="ECO:0008006" key="5">
    <source>
        <dbReference type="Google" id="ProtNLM"/>
    </source>
</evidence>
<dbReference type="Pfam" id="PF08757">
    <property type="entry name" value="CotH"/>
    <property type="match status" value="1"/>
</dbReference>
<feature type="compositionally biased region" description="Low complexity" evidence="1">
    <location>
        <begin position="597"/>
        <end position="618"/>
    </location>
</feature>